<dbReference type="Gene3D" id="3.40.50.360">
    <property type="match status" value="1"/>
</dbReference>
<name>A0A6V8KVW6_9ACTN</name>
<dbReference type="PROSITE" id="PS51257">
    <property type="entry name" value="PROKAR_LIPOPROTEIN"/>
    <property type="match status" value="1"/>
</dbReference>
<dbReference type="PROSITE" id="PS51318">
    <property type="entry name" value="TAT"/>
    <property type="match status" value="1"/>
</dbReference>
<evidence type="ECO:0000256" key="2">
    <source>
        <dbReference type="SAM" id="SignalP"/>
    </source>
</evidence>
<dbReference type="Pfam" id="PF12682">
    <property type="entry name" value="Flavodoxin_4"/>
    <property type="match status" value="1"/>
</dbReference>
<dbReference type="AlphaFoldDB" id="A0A6V8KVW6"/>
<organism evidence="4 5">
    <name type="scientific">Phytohabitans rumicis</name>
    <dbReference type="NCBI Taxonomy" id="1076125"/>
    <lineage>
        <taxon>Bacteria</taxon>
        <taxon>Bacillati</taxon>
        <taxon>Actinomycetota</taxon>
        <taxon>Actinomycetes</taxon>
        <taxon>Micromonosporales</taxon>
        <taxon>Micromonosporaceae</taxon>
    </lineage>
</organism>
<gene>
    <name evidence="4" type="ORF">Prum_011720</name>
</gene>
<dbReference type="GO" id="GO:0010181">
    <property type="term" value="F:FMN binding"/>
    <property type="evidence" value="ECO:0007669"/>
    <property type="project" value="InterPro"/>
</dbReference>
<keyword evidence="5" id="KW-1185">Reference proteome</keyword>
<accession>A0A6V8KVW6</accession>
<dbReference type="PANTHER" id="PTHR39201:SF1">
    <property type="entry name" value="FLAVODOXIN-LIKE DOMAIN-CONTAINING PROTEIN"/>
    <property type="match status" value="1"/>
</dbReference>
<reference evidence="4 5" key="1">
    <citation type="submission" date="2020-03" db="EMBL/GenBank/DDBJ databases">
        <title>Whole genome shotgun sequence of Phytohabitans rumicis NBRC 108638.</title>
        <authorList>
            <person name="Komaki H."/>
            <person name="Tamura T."/>
        </authorList>
    </citation>
    <scope>NUCLEOTIDE SEQUENCE [LARGE SCALE GENOMIC DNA]</scope>
    <source>
        <strain evidence="4 5">NBRC 108638</strain>
    </source>
</reference>
<sequence>MDVMSKHHPRRAFLRSALLGAAGTAAGTVLGACTDSPAVSPTASPPADSESRTAPVPSSSAGGTVLLAYFSRAGENYFNGGRKRLSVGNTEVVAGMISRLIGCDVHRIEAADPYPDDYDPTVERNVREQEANARPAITNPLTSVERYDTVVLGSPIWNVRAPMIMTTFVEGLDFAGKTVHPLTTYAMSGLGTTERDYAASCSGATLGEGLAVRGEEVADAQPTVEAWLRRIGLLAR</sequence>
<feature type="chain" id="PRO_5039283375" description="Flavodoxin-like domain-containing protein" evidence="2">
    <location>
        <begin position="32"/>
        <end position="236"/>
    </location>
</feature>
<dbReference type="EMBL" id="BLPG01000001">
    <property type="protein sequence ID" value="GFJ87530.1"/>
    <property type="molecule type" value="Genomic_DNA"/>
</dbReference>
<evidence type="ECO:0000259" key="3">
    <source>
        <dbReference type="Pfam" id="PF12682"/>
    </source>
</evidence>
<evidence type="ECO:0000256" key="1">
    <source>
        <dbReference type="SAM" id="MobiDB-lite"/>
    </source>
</evidence>
<evidence type="ECO:0000313" key="4">
    <source>
        <dbReference type="EMBL" id="GFJ87530.1"/>
    </source>
</evidence>
<dbReference type="RefSeq" id="WP_345540966.1">
    <property type="nucleotide sequence ID" value="NZ_BAABJB010000039.1"/>
</dbReference>
<feature type="signal peptide" evidence="2">
    <location>
        <begin position="1"/>
        <end position="31"/>
    </location>
</feature>
<dbReference type="InterPro" id="IPR029039">
    <property type="entry name" value="Flavoprotein-like_sf"/>
</dbReference>
<feature type="domain" description="Flavodoxin-like" evidence="3">
    <location>
        <begin position="87"/>
        <end position="219"/>
    </location>
</feature>
<keyword evidence="2" id="KW-0732">Signal</keyword>
<protein>
    <recommendedName>
        <fullName evidence="3">Flavodoxin-like domain-containing protein</fullName>
    </recommendedName>
</protein>
<feature type="region of interest" description="Disordered" evidence="1">
    <location>
        <begin position="37"/>
        <end position="59"/>
    </location>
</feature>
<evidence type="ECO:0000313" key="5">
    <source>
        <dbReference type="Proteomes" id="UP000482960"/>
    </source>
</evidence>
<comment type="caution">
    <text evidence="4">The sequence shown here is derived from an EMBL/GenBank/DDBJ whole genome shotgun (WGS) entry which is preliminary data.</text>
</comment>
<proteinExistence type="predicted"/>
<feature type="compositionally biased region" description="Low complexity" evidence="1">
    <location>
        <begin position="37"/>
        <end position="48"/>
    </location>
</feature>
<dbReference type="InterPro" id="IPR008254">
    <property type="entry name" value="Flavodoxin/NO_synth"/>
</dbReference>
<dbReference type="SUPFAM" id="SSF52218">
    <property type="entry name" value="Flavoproteins"/>
    <property type="match status" value="1"/>
</dbReference>
<dbReference type="PANTHER" id="PTHR39201">
    <property type="entry name" value="EXPORTED PROTEIN-RELATED"/>
    <property type="match status" value="1"/>
</dbReference>
<dbReference type="Proteomes" id="UP000482960">
    <property type="component" value="Unassembled WGS sequence"/>
</dbReference>
<dbReference type="InterPro" id="IPR006311">
    <property type="entry name" value="TAT_signal"/>
</dbReference>
<reference evidence="4 5" key="2">
    <citation type="submission" date="2020-03" db="EMBL/GenBank/DDBJ databases">
        <authorList>
            <person name="Ichikawa N."/>
            <person name="Kimura A."/>
            <person name="Kitahashi Y."/>
            <person name="Uohara A."/>
        </authorList>
    </citation>
    <scope>NUCLEOTIDE SEQUENCE [LARGE SCALE GENOMIC DNA]</scope>
    <source>
        <strain evidence="4 5">NBRC 108638</strain>
    </source>
</reference>